<organism evidence="8 9">
    <name type="scientific">Halteria grandinella</name>
    <dbReference type="NCBI Taxonomy" id="5974"/>
    <lineage>
        <taxon>Eukaryota</taxon>
        <taxon>Sar</taxon>
        <taxon>Alveolata</taxon>
        <taxon>Ciliophora</taxon>
        <taxon>Intramacronucleata</taxon>
        <taxon>Spirotrichea</taxon>
        <taxon>Stichotrichia</taxon>
        <taxon>Sporadotrichida</taxon>
        <taxon>Halteriidae</taxon>
        <taxon>Halteria</taxon>
    </lineage>
</organism>
<keyword evidence="3 6" id="KW-0288">FMN</keyword>
<comment type="caution">
    <text evidence="8">The sequence shown here is derived from an EMBL/GenBank/DDBJ whole genome shotgun (WGS) entry which is preliminary data.</text>
</comment>
<dbReference type="EMBL" id="RRYP01009945">
    <property type="protein sequence ID" value="TNV78722.1"/>
    <property type="molecule type" value="Genomic_DNA"/>
</dbReference>
<evidence type="ECO:0000256" key="3">
    <source>
        <dbReference type="ARBA" id="ARBA00022643"/>
    </source>
</evidence>
<evidence type="ECO:0000256" key="4">
    <source>
        <dbReference type="ARBA" id="ARBA00023002"/>
    </source>
</evidence>
<evidence type="ECO:0000313" key="9">
    <source>
        <dbReference type="Proteomes" id="UP000785679"/>
    </source>
</evidence>
<comment type="cofactor">
    <cofactor evidence="1">
        <name>FMN</name>
        <dbReference type="ChEBI" id="CHEBI:58210"/>
    </cofactor>
</comment>
<dbReference type="InterPro" id="IPR000262">
    <property type="entry name" value="FMN-dep_DH"/>
</dbReference>
<evidence type="ECO:0000259" key="7">
    <source>
        <dbReference type="PROSITE" id="PS51349"/>
    </source>
</evidence>
<gene>
    <name evidence="8" type="ORF">FGO68_gene9069</name>
</gene>
<dbReference type="Gene3D" id="3.20.20.70">
    <property type="entry name" value="Aldolase class I"/>
    <property type="match status" value="1"/>
</dbReference>
<feature type="binding site" evidence="6">
    <location>
        <position position="232"/>
    </location>
    <ligand>
        <name>glyoxylate</name>
        <dbReference type="ChEBI" id="CHEBI:36655"/>
    </ligand>
</feature>
<name>A0A8J8T1G2_HALGN</name>
<dbReference type="PANTHER" id="PTHR10578:SF107">
    <property type="entry name" value="2-HYDROXYACID OXIDASE 1"/>
    <property type="match status" value="1"/>
</dbReference>
<dbReference type="InterPro" id="IPR037396">
    <property type="entry name" value="FMN_HAD"/>
</dbReference>
<dbReference type="SUPFAM" id="SSF51395">
    <property type="entry name" value="FMN-linked oxidoreductases"/>
    <property type="match status" value="1"/>
</dbReference>
<reference evidence="8" key="1">
    <citation type="submission" date="2019-06" db="EMBL/GenBank/DDBJ databases">
        <authorList>
            <person name="Zheng W."/>
        </authorList>
    </citation>
    <scope>NUCLEOTIDE SEQUENCE</scope>
    <source>
        <strain evidence="8">QDHG01</strain>
    </source>
</reference>
<dbReference type="PANTHER" id="PTHR10578">
    <property type="entry name" value="S -2-HYDROXY-ACID OXIDASE-RELATED"/>
    <property type="match status" value="1"/>
</dbReference>
<feature type="binding site" evidence="6">
    <location>
        <begin position="263"/>
        <end position="267"/>
    </location>
    <ligand>
        <name>FMN</name>
        <dbReference type="ChEBI" id="CHEBI:58210"/>
    </ligand>
</feature>
<evidence type="ECO:0000256" key="5">
    <source>
        <dbReference type="ARBA" id="ARBA00024042"/>
    </source>
</evidence>
<keyword evidence="4" id="KW-0560">Oxidoreductase</keyword>
<evidence type="ECO:0000313" key="8">
    <source>
        <dbReference type="EMBL" id="TNV78722.1"/>
    </source>
</evidence>
<proteinExistence type="inferred from homology"/>
<sequence length="343" mass="36844">MQSNPKMASLPDFRDFALKTMSLTQFTTLDAGAGAQHVKQLNEEDFVKIRLKHRGMANLKYFKGTETAILGHKVAYPIGLGTMPRQGQYHIDGEVAAAEGAKEAGVVYTIDAARASKPLQEILEASQGGLKLLRLCPYMSAESKTQALKLAATHKDIIGIVLDFNHNAKIDSLGTNIKANIPTAQWRLGDIQSIKEATKKPVIAQGILCAEDASTVTLSGADAIWVSNSGGRTLDATPSAISVLKGITQAAKRANPTVEVYVDGGVRRGIDVAKCVALGATMCFVGRPVAWALHYGGKEGVYYMVGTIGDEFRTAMILTDSMDVSKVTEARVIHQRPDNFAKL</sequence>
<keyword evidence="2 6" id="KW-0285">Flavoprotein</keyword>
<dbReference type="AlphaFoldDB" id="A0A8J8T1G2"/>
<dbReference type="InterPro" id="IPR012133">
    <property type="entry name" value="Alpha-hydoxy_acid_DH_FMN"/>
</dbReference>
<evidence type="ECO:0000256" key="2">
    <source>
        <dbReference type="ARBA" id="ARBA00022630"/>
    </source>
</evidence>
<accession>A0A8J8T1G2</accession>
<evidence type="ECO:0000256" key="1">
    <source>
        <dbReference type="ARBA" id="ARBA00001917"/>
    </source>
</evidence>
<dbReference type="PIRSF" id="PIRSF000138">
    <property type="entry name" value="Al-hdrx_acd_dh"/>
    <property type="match status" value="1"/>
</dbReference>
<feature type="binding site" evidence="6">
    <location>
        <position position="227"/>
    </location>
    <ligand>
        <name>FMN</name>
        <dbReference type="ChEBI" id="CHEBI:58210"/>
    </ligand>
</feature>
<dbReference type="InterPro" id="IPR013785">
    <property type="entry name" value="Aldolase_TIM"/>
</dbReference>
<comment type="similarity">
    <text evidence="5">Belongs to the FMN-dependent alpha-hydroxy acid dehydrogenase family.</text>
</comment>
<dbReference type="Proteomes" id="UP000785679">
    <property type="component" value="Unassembled WGS sequence"/>
</dbReference>
<evidence type="ECO:0000256" key="6">
    <source>
        <dbReference type="PIRSR" id="PIRSR000138-2"/>
    </source>
</evidence>
<dbReference type="GO" id="GO:0016491">
    <property type="term" value="F:oxidoreductase activity"/>
    <property type="evidence" value="ECO:0007669"/>
    <property type="project" value="UniProtKB-KW"/>
</dbReference>
<dbReference type="OrthoDB" id="25826at2759"/>
<dbReference type="PROSITE" id="PS51349">
    <property type="entry name" value="FMN_HYDROXY_ACID_DH_2"/>
    <property type="match status" value="1"/>
</dbReference>
<protein>
    <recommendedName>
        <fullName evidence="7">FMN hydroxy acid dehydrogenase domain-containing protein</fullName>
    </recommendedName>
</protein>
<dbReference type="Pfam" id="PF01070">
    <property type="entry name" value="FMN_dh"/>
    <property type="match status" value="2"/>
</dbReference>
<dbReference type="GO" id="GO:0010181">
    <property type="term" value="F:FMN binding"/>
    <property type="evidence" value="ECO:0007669"/>
    <property type="project" value="InterPro"/>
</dbReference>
<keyword evidence="9" id="KW-1185">Reference proteome</keyword>
<feature type="domain" description="FMN hydroxy acid dehydrogenase" evidence="7">
    <location>
        <begin position="2"/>
        <end position="337"/>
    </location>
</feature>
<feature type="binding site" evidence="6">
    <location>
        <begin position="286"/>
        <end position="287"/>
    </location>
    <ligand>
        <name>FMN</name>
        <dbReference type="ChEBI" id="CHEBI:58210"/>
    </ligand>
</feature>